<feature type="domain" description="Plastocyanin-like" evidence="7">
    <location>
        <begin position="438"/>
        <end position="584"/>
    </location>
</feature>
<keyword evidence="6" id="KW-0732">Signal</keyword>
<keyword evidence="3" id="KW-0964">Secreted</keyword>
<dbReference type="Proteomes" id="UP000077202">
    <property type="component" value="Unassembled WGS sequence"/>
</dbReference>
<dbReference type="InterPro" id="IPR008972">
    <property type="entry name" value="Cupredoxin"/>
</dbReference>
<keyword evidence="9" id="KW-1185">Reference proteome</keyword>
<dbReference type="PANTHER" id="PTHR48267:SF1">
    <property type="entry name" value="BILIRUBIN OXIDASE"/>
    <property type="match status" value="1"/>
</dbReference>
<keyword evidence="5" id="KW-0186">Copper</keyword>
<evidence type="ECO:0000313" key="8">
    <source>
        <dbReference type="EMBL" id="OAE25208.1"/>
    </source>
</evidence>
<sequence length="586" mass="65449">MAGNGFKFMSFSGLARIRMPFMVFVQLLTLATGQLSSVCFQMSPSPKLAFFVDPLPTPPSINVSDGRNHVIKAFKIKQKLHRDLPSTELYAYGTSESTASYPGPTLEARRNVPSRIRWENHIADRQHMFPVDPTIAWADPPNGGVPTVTHLHGMEVESVYDGNPESWFTTFNDTGPKFVTQDYAYPNSLLPSLLWYHDHTMGITRLNVIAGLVGAYVVRGPEEPPGLPTGQQEVVLVIQDKQFLANGSINFPSVGIDPSLHPDWCPAYFGDTILVNGKVWPYLQVRPLQYRFRILNGASERYLTLSMSHRRLKFLKIGTDGGLLPRPVLLRSLTISPAERVDCVIDFRRVRPGARIIVSNSAPLPFPGGGGIQSSDGKVPVMQFRVLESRQPGEEPVVDVSTVPARLAKRPPLVPHNASIVYRHFTLTESVNPVGVSTDLMLQNRTWEDPVTEVSRIGGTEIWQFINLTPGLAHPIHLHLVKFVVLSFQSIDVTRFERGLCSLNESFGRRDSCFVEPPRLPEPEDWGWKDVVTAWPGNVTRILLRVTSQSGSKFPFDATSGPGYLWHCHLLSHEDNAMMRPLIIQR</sequence>
<evidence type="ECO:0000256" key="5">
    <source>
        <dbReference type="ARBA" id="ARBA00023008"/>
    </source>
</evidence>
<reference evidence="8" key="1">
    <citation type="submission" date="2016-03" db="EMBL/GenBank/DDBJ databases">
        <title>Mechanisms controlling the formation of the plant cell surface in tip-growing cells are functionally conserved among land plants.</title>
        <authorList>
            <person name="Honkanen S."/>
            <person name="Jones V.A."/>
            <person name="Morieri G."/>
            <person name="Champion C."/>
            <person name="Hetherington A.J."/>
            <person name="Kelly S."/>
            <person name="Saint-Marcoux D."/>
            <person name="Proust H."/>
            <person name="Prescott H."/>
            <person name="Dolan L."/>
        </authorList>
    </citation>
    <scope>NUCLEOTIDE SEQUENCE [LARGE SCALE GENOMIC DNA]</scope>
    <source>
        <tissue evidence="8">Whole gametophyte</tissue>
    </source>
</reference>
<dbReference type="SUPFAM" id="SSF49503">
    <property type="entry name" value="Cupredoxins"/>
    <property type="match status" value="3"/>
</dbReference>
<accession>A0A176VWL5</accession>
<dbReference type="GO" id="GO:0016491">
    <property type="term" value="F:oxidoreductase activity"/>
    <property type="evidence" value="ECO:0007669"/>
    <property type="project" value="InterPro"/>
</dbReference>
<dbReference type="PANTHER" id="PTHR48267">
    <property type="entry name" value="CUPREDOXIN SUPERFAMILY PROTEIN"/>
    <property type="match status" value="1"/>
</dbReference>
<dbReference type="AlphaFoldDB" id="A0A176VWL5"/>
<dbReference type="PROSITE" id="PS00080">
    <property type="entry name" value="MULTICOPPER_OXIDASE2"/>
    <property type="match status" value="1"/>
</dbReference>
<evidence type="ECO:0000313" key="9">
    <source>
        <dbReference type="Proteomes" id="UP000077202"/>
    </source>
</evidence>
<keyword evidence="4" id="KW-0479">Metal-binding</keyword>
<dbReference type="GO" id="GO:0005576">
    <property type="term" value="C:extracellular region"/>
    <property type="evidence" value="ECO:0007669"/>
    <property type="project" value="UniProtKB-SubCell"/>
</dbReference>
<dbReference type="Gene3D" id="2.60.40.420">
    <property type="entry name" value="Cupredoxins - blue copper proteins"/>
    <property type="match status" value="3"/>
</dbReference>
<dbReference type="CDD" id="cd13868">
    <property type="entry name" value="CuRO_2_CotA_like"/>
    <property type="match status" value="1"/>
</dbReference>
<comment type="caution">
    <text evidence="8">The sequence shown here is derived from an EMBL/GenBank/DDBJ whole genome shotgun (WGS) entry which is preliminary data.</text>
</comment>
<dbReference type="InterPro" id="IPR002355">
    <property type="entry name" value="Cu_oxidase_Cu_BS"/>
</dbReference>
<evidence type="ECO:0000256" key="1">
    <source>
        <dbReference type="ARBA" id="ARBA00004613"/>
    </source>
</evidence>
<evidence type="ECO:0000259" key="7">
    <source>
        <dbReference type="Pfam" id="PF07731"/>
    </source>
</evidence>
<evidence type="ECO:0000256" key="6">
    <source>
        <dbReference type="SAM" id="SignalP"/>
    </source>
</evidence>
<gene>
    <name evidence="8" type="ORF">AXG93_855s1070</name>
</gene>
<comment type="subcellular location">
    <subcellularLocation>
        <location evidence="1">Secreted</location>
    </subcellularLocation>
</comment>
<organism evidence="8 9">
    <name type="scientific">Marchantia polymorpha subsp. ruderalis</name>
    <dbReference type="NCBI Taxonomy" id="1480154"/>
    <lineage>
        <taxon>Eukaryota</taxon>
        <taxon>Viridiplantae</taxon>
        <taxon>Streptophyta</taxon>
        <taxon>Embryophyta</taxon>
        <taxon>Marchantiophyta</taxon>
        <taxon>Marchantiopsida</taxon>
        <taxon>Marchantiidae</taxon>
        <taxon>Marchantiales</taxon>
        <taxon>Marchantiaceae</taxon>
        <taxon>Marchantia</taxon>
    </lineage>
</organism>
<dbReference type="InterPro" id="IPR045087">
    <property type="entry name" value="Cu-oxidase_fam"/>
</dbReference>
<dbReference type="GO" id="GO:0005507">
    <property type="term" value="F:copper ion binding"/>
    <property type="evidence" value="ECO:0007669"/>
    <property type="project" value="InterPro"/>
</dbReference>
<feature type="chain" id="PRO_5008052093" description="Plastocyanin-like domain-containing protein" evidence="6">
    <location>
        <begin position="34"/>
        <end position="586"/>
    </location>
</feature>
<comment type="similarity">
    <text evidence="2">Belongs to the multicopper oxidase family.</text>
</comment>
<protein>
    <recommendedName>
        <fullName evidence="7">Plastocyanin-like domain-containing protein</fullName>
    </recommendedName>
</protein>
<proteinExistence type="inferred from homology"/>
<evidence type="ECO:0000256" key="3">
    <source>
        <dbReference type="ARBA" id="ARBA00022525"/>
    </source>
</evidence>
<dbReference type="InterPro" id="IPR011706">
    <property type="entry name" value="Cu-oxidase_C"/>
</dbReference>
<feature type="signal peptide" evidence="6">
    <location>
        <begin position="1"/>
        <end position="33"/>
    </location>
</feature>
<evidence type="ECO:0000256" key="2">
    <source>
        <dbReference type="ARBA" id="ARBA00010609"/>
    </source>
</evidence>
<dbReference type="Pfam" id="PF07731">
    <property type="entry name" value="Cu-oxidase_2"/>
    <property type="match status" value="1"/>
</dbReference>
<dbReference type="CDD" id="cd13844">
    <property type="entry name" value="CuRO_1_BOD_CotA_like"/>
    <property type="match status" value="1"/>
</dbReference>
<name>A0A176VWL5_MARPO</name>
<dbReference type="EMBL" id="LVLJ01002379">
    <property type="protein sequence ID" value="OAE25208.1"/>
    <property type="molecule type" value="Genomic_DNA"/>
</dbReference>
<evidence type="ECO:0000256" key="4">
    <source>
        <dbReference type="ARBA" id="ARBA00022723"/>
    </source>
</evidence>